<name>A0ABP0U672_9BRYO</name>
<dbReference type="Pfam" id="PF22999">
    <property type="entry name" value="LTN1_E3_ligase_6th"/>
    <property type="match status" value="1"/>
</dbReference>
<keyword evidence="11 14" id="KW-0863">Zinc-finger</keyword>
<keyword evidence="19" id="KW-1185">Reference proteome</keyword>
<evidence type="ECO:0000256" key="12">
    <source>
        <dbReference type="ARBA" id="ARBA00022786"/>
    </source>
</evidence>
<evidence type="ECO:0000256" key="11">
    <source>
        <dbReference type="ARBA" id="ARBA00022771"/>
    </source>
</evidence>
<dbReference type="EMBL" id="OZ019910">
    <property type="protein sequence ID" value="CAK9211364.1"/>
    <property type="molecule type" value="Genomic_DNA"/>
</dbReference>
<evidence type="ECO:0000256" key="9">
    <source>
        <dbReference type="ARBA" id="ARBA00022723"/>
    </source>
</evidence>
<dbReference type="InterPro" id="IPR039804">
    <property type="entry name" value="RING-CH-C4HC3_LTN1"/>
</dbReference>
<evidence type="ECO:0000313" key="19">
    <source>
        <dbReference type="Proteomes" id="UP001497512"/>
    </source>
</evidence>
<dbReference type="InterPro" id="IPR054476">
    <property type="entry name" value="Ltn1_N"/>
</dbReference>
<evidence type="ECO:0000256" key="16">
    <source>
        <dbReference type="SAM" id="MobiDB-lite"/>
    </source>
</evidence>
<keyword evidence="13 15" id="KW-0862">Zinc</keyword>
<accession>A0ABP0U672</accession>
<comment type="subcellular location">
    <subcellularLocation>
        <location evidence="2">Cytoplasm</location>
        <location evidence="2">Cytosol</location>
    </subcellularLocation>
</comment>
<dbReference type="Pfam" id="PF23009">
    <property type="entry name" value="UBC_like"/>
    <property type="match status" value="1"/>
</dbReference>
<dbReference type="EC" id="2.3.2.27" evidence="5 15"/>
<comment type="similarity">
    <text evidence="4 15">Belongs to the LTN1 family.</text>
</comment>
<evidence type="ECO:0000256" key="10">
    <source>
        <dbReference type="ARBA" id="ARBA00022737"/>
    </source>
</evidence>
<dbReference type="InterPro" id="IPR054478">
    <property type="entry name" value="LTN1_UBC"/>
</dbReference>
<evidence type="ECO:0000256" key="13">
    <source>
        <dbReference type="ARBA" id="ARBA00022833"/>
    </source>
</evidence>
<comment type="pathway">
    <text evidence="3 15">Protein modification; protein ubiquitination.</text>
</comment>
<keyword evidence="7" id="KW-0963">Cytoplasm</keyword>
<reference evidence="18" key="1">
    <citation type="submission" date="2024-02" db="EMBL/GenBank/DDBJ databases">
        <authorList>
            <consortium name="ELIXIR-Norway"/>
            <consortium name="Elixir Norway"/>
        </authorList>
    </citation>
    <scope>NUCLEOTIDE SEQUENCE</scope>
</reference>
<feature type="compositionally biased region" description="Basic and acidic residues" evidence="16">
    <location>
        <begin position="1"/>
        <end position="10"/>
    </location>
</feature>
<dbReference type="SUPFAM" id="SSF48371">
    <property type="entry name" value="ARM repeat"/>
    <property type="match status" value="1"/>
</dbReference>
<sequence length="1998" mass="220090">MGRAKGDPARSKSRPSSSSLAASLLQAPGAAASVGFGGYVGSSRVDTASPFEGEVSLDVDGEAALHLRRLSKKDPITKLKALGALREFFKDHTANELSPLLINWVFEYKRLVVDNNRQVRESTHLAMADLASTIGRGLAPHLKSLMGAWWVAQFDPSREVAEAAQRSFQVAFPGQKKRVEVLIFCLNDTISHLDENLKLTPATISDTTTPPEEASEKHERVLSSSLLALAATLDVLVGGTAAPMQEGITDGDLVSDTASKAREAAKEAASTLCSNHKLLQSFLKSPSSQVRSASYQAVRACIQHIPQVFAEYGKFETIVGTVLGALGEKDAACHQSMWDMVLLFAKRFPHAWGFGCIRKAVLPKLWGFLEHQCFGSQQISYPNLLPLLALIPPIHMAPAQGFFTEFFNNLWQGHSAVASSDRLALSKGFQECFVWVLRNVKRYAVEEGVKVEDFQDFLVHEVLLKILCYDYMGLQVEWPRNKVRHMTHQSHPVSKADKDGVNQQLDSTLPVTVAPSRGSEYEGREKLTSSTHDQSLLEVGSTIVDIIIALSSYENRVLDTFWPEFHTLCLNIIEESGSVAARNDQRVHRIARFFHLLCEKKSAAGVRRKNWPLQDAVQPFVARTFSVIKSTEHPEAISLLAQLTSLYGTPAFASTKDSATYGVLQFYKCELLPWCLTENNELTAPKIELLLSFLETDEFRGEWDVTLAYVTEWERETDEQGDIAPDKFAQVAVLATLVEKMRERWGRLTANKDQKTAIMDWNSPRFDDAAIRVAHSKQLPHPACLRLLRALLGETGHNEEEHHPLISCKAAVRILEQLLQHMLTILHASHLQWAKAAPLYILSGGPVDGTSNAQTSEDLTVEAFELAMASTEVIKNSVTSVTYVESESQIGYQVLSALFCLDWAFSGSRRKMLDAREEGHESEEDSLEEDGDINEVSLSLSVANEETFIRREAGGTELFTQLEQSQASLTRCLQTVRQQALPLICHRFSSLSRQRVRYILIQCVRHAVIYGTFERSHFTAAICAGWVSELVDYFCIGDDEIQETISLSLASSMSWPVWAEIPLLDDDSPTILRSPAELQEERHKQVAAFADLLATSLGPERVYAGCPSRVSETGSGPSRVWLIVELLCTLEWPRGSAANSVVPFLCESAKKSIGEKPRDLLESCLQSLFSGSLTYQKVLIQSPAVAKCDKDEAEHGHSPFMSRLLMLLECLLGRDGPWGKADAQRIFFQCVAKSDPICSSSLWRDTWLLPFVLPILMPVLRKKSSDPASTQAGHGEDTQLQTTVCNWLTQALAGPPLVALEAGPKGELWVRVVVACFPLSPYGSTAAMVAASLADVTDHERDLLLKLLQKQFSQQAVSSSAAQAALQRLKPNESLVDVNWQQTVELTLAKLVASCVAYCWQDFGVEEWRFVLGHLGKWLASAVVDAEEVTEAVVDILKVAENSRNGVALANPNDLSIQNMSFTENSVAADIEDVIMKQRNLSVKLSTTAVTIFSLLKERRAAEGEIAITISMVALTEANWERSEGNAMGDILRLLLATGLAESAAADSVCAKQAADVIAKHRESQEYMWEIIAEVALSASGRARESAVRSADLWGVGKGSISALYALLFSCTPIPCLQRVAFQFLSTVPLQHLAITWGVVGSAQEEQEADNGQTTTNSDVPPAAAAGIRPELAAVLETPGSLVLQTSLTAPSRIQYLLGWSLFLMRLHTLPALSGTRERLLQYAQDSNTTSTLLDCLFQHIPLEQNSGTTGARKRNRVVGAKENTGSAARAAANCSVESAVQELWPVTEAELAILSGALYGLMLRVLPACVRIWYTGLRDRSTASGIETFTTTHCSPQLLAYEFSQVQASAVADEALSIRANRTLREVTAIYKKEEAGMDIVIRLPACYPLRVVEVECTRRLGISEALLRKWILSMAAFLRNQNGALSEAVQMWKRNVDREFEGVEECPICYSIIHTSNHTLPGLACKTCKHKFHSACLYKWFSTSHKSTCPLCQTPF</sequence>
<dbReference type="SMART" id="SM00184">
    <property type="entry name" value="RING"/>
    <property type="match status" value="1"/>
</dbReference>
<evidence type="ECO:0000256" key="5">
    <source>
        <dbReference type="ARBA" id="ARBA00012483"/>
    </source>
</evidence>
<keyword evidence="9 15" id="KW-0479">Metal-binding</keyword>
<dbReference type="Proteomes" id="UP001497512">
    <property type="component" value="Chromosome 18"/>
</dbReference>
<comment type="subunit">
    <text evidence="15">Component of the ribosome quality control complex (RQC).</text>
</comment>
<evidence type="ECO:0000256" key="8">
    <source>
        <dbReference type="ARBA" id="ARBA00022679"/>
    </source>
</evidence>
<evidence type="ECO:0000256" key="6">
    <source>
        <dbReference type="ARBA" id="ARBA00017157"/>
    </source>
</evidence>
<dbReference type="Pfam" id="PF22958">
    <property type="entry name" value="Ltn1_1st"/>
    <property type="match status" value="1"/>
</dbReference>
<proteinExistence type="inferred from homology"/>
<evidence type="ECO:0000259" key="17">
    <source>
        <dbReference type="PROSITE" id="PS50089"/>
    </source>
</evidence>
<dbReference type="CDD" id="cd16491">
    <property type="entry name" value="RING-CH-C4HC3_LTN1"/>
    <property type="match status" value="1"/>
</dbReference>
<evidence type="ECO:0000256" key="1">
    <source>
        <dbReference type="ARBA" id="ARBA00000900"/>
    </source>
</evidence>
<gene>
    <name evidence="18" type="ORF">CSSPTR1EN2_LOCUS10622</name>
</gene>
<keyword evidence="12 15" id="KW-0833">Ubl conjugation pathway</keyword>
<dbReference type="InterPro" id="IPR016024">
    <property type="entry name" value="ARM-type_fold"/>
</dbReference>
<evidence type="ECO:0000256" key="3">
    <source>
        <dbReference type="ARBA" id="ARBA00004906"/>
    </source>
</evidence>
<dbReference type="InterPro" id="IPR039795">
    <property type="entry name" value="LTN1/Rkr1"/>
</dbReference>
<keyword evidence="8 15" id="KW-0808">Transferase</keyword>
<comment type="catalytic activity">
    <reaction evidence="1 15">
        <text>S-ubiquitinyl-[E2 ubiquitin-conjugating enzyme]-L-cysteine + [acceptor protein]-L-lysine = [E2 ubiquitin-conjugating enzyme]-L-cysteine + N(6)-ubiquitinyl-[acceptor protein]-L-lysine.</text>
        <dbReference type="EC" id="2.3.2.27"/>
    </reaction>
</comment>
<evidence type="ECO:0000256" key="14">
    <source>
        <dbReference type="PROSITE-ProRule" id="PRU00175"/>
    </source>
</evidence>
<dbReference type="Pfam" id="PF13639">
    <property type="entry name" value="zf-RING_2"/>
    <property type="match status" value="1"/>
</dbReference>
<evidence type="ECO:0000256" key="2">
    <source>
        <dbReference type="ARBA" id="ARBA00004514"/>
    </source>
</evidence>
<dbReference type="InterPro" id="IPR011016">
    <property type="entry name" value="Znf_RING-CH"/>
</dbReference>
<dbReference type="SMART" id="SM00744">
    <property type="entry name" value="RINGv"/>
    <property type="match status" value="1"/>
</dbReference>
<dbReference type="PROSITE" id="PS50089">
    <property type="entry name" value="ZF_RING_2"/>
    <property type="match status" value="1"/>
</dbReference>
<comment type="function">
    <text evidence="15">E3 ubiquitin-protein ligase. Component of the ribosome quality control complex (RQC), a ribosome-associated complex that mediates ubiquitination and extraction of incompletely synthesized nascent chains for proteasomal degradation.</text>
</comment>
<dbReference type="InterPro" id="IPR011989">
    <property type="entry name" value="ARM-like"/>
</dbReference>
<protein>
    <recommendedName>
        <fullName evidence="6 15">E3 ubiquitin-protein ligase listerin</fullName>
        <ecNumber evidence="5 15">2.3.2.27</ecNumber>
    </recommendedName>
    <alternativeName>
        <fullName evidence="15">RING-type E3 ubiquitin transferase listerin</fullName>
    </alternativeName>
</protein>
<organism evidence="18 19">
    <name type="scientific">Sphagnum troendelagicum</name>
    <dbReference type="NCBI Taxonomy" id="128251"/>
    <lineage>
        <taxon>Eukaryota</taxon>
        <taxon>Viridiplantae</taxon>
        <taxon>Streptophyta</taxon>
        <taxon>Embryophyta</taxon>
        <taxon>Bryophyta</taxon>
        <taxon>Sphagnophytina</taxon>
        <taxon>Sphagnopsida</taxon>
        <taxon>Sphagnales</taxon>
        <taxon>Sphagnaceae</taxon>
        <taxon>Sphagnum</taxon>
    </lineage>
</organism>
<dbReference type="Gene3D" id="3.30.40.10">
    <property type="entry name" value="Zinc/RING finger domain, C3HC4 (zinc finger)"/>
    <property type="match status" value="1"/>
</dbReference>
<dbReference type="PANTHER" id="PTHR12389">
    <property type="entry name" value="ZINC FINGER PROTEIN 294"/>
    <property type="match status" value="1"/>
</dbReference>
<evidence type="ECO:0000256" key="4">
    <source>
        <dbReference type="ARBA" id="ARBA00007997"/>
    </source>
</evidence>
<evidence type="ECO:0000313" key="18">
    <source>
        <dbReference type="EMBL" id="CAK9211364.1"/>
    </source>
</evidence>
<feature type="domain" description="RING-type" evidence="17">
    <location>
        <begin position="1948"/>
        <end position="1995"/>
    </location>
</feature>
<evidence type="ECO:0000256" key="15">
    <source>
        <dbReference type="RuleBase" id="RU367090"/>
    </source>
</evidence>
<dbReference type="Gene3D" id="1.25.10.10">
    <property type="entry name" value="Leucine-rich Repeat Variant"/>
    <property type="match status" value="1"/>
</dbReference>
<dbReference type="InterPro" id="IPR054477">
    <property type="entry name" value="LTN1_E3_ligase_6th"/>
</dbReference>
<dbReference type="SUPFAM" id="SSF57850">
    <property type="entry name" value="RING/U-box"/>
    <property type="match status" value="1"/>
</dbReference>
<feature type="region of interest" description="Disordered" evidence="16">
    <location>
        <begin position="1"/>
        <end position="21"/>
    </location>
</feature>
<evidence type="ECO:0000256" key="7">
    <source>
        <dbReference type="ARBA" id="ARBA00022490"/>
    </source>
</evidence>
<dbReference type="InterPro" id="IPR001841">
    <property type="entry name" value="Znf_RING"/>
</dbReference>
<dbReference type="PANTHER" id="PTHR12389:SF0">
    <property type="entry name" value="E3 UBIQUITIN-PROTEIN LIGASE LISTERIN"/>
    <property type="match status" value="1"/>
</dbReference>
<dbReference type="InterPro" id="IPR013083">
    <property type="entry name" value="Znf_RING/FYVE/PHD"/>
</dbReference>
<keyword evidence="10" id="KW-0677">Repeat</keyword>